<dbReference type="AlphaFoldDB" id="A0A0J1HEQ5"/>
<dbReference type="RefSeq" id="WP_047884286.1">
    <property type="nucleotide sequence ID" value="NZ_CP071326.1"/>
</dbReference>
<keyword evidence="2" id="KW-0808">Transferase</keyword>
<comment type="caution">
    <text evidence="2">The sequence shown here is derived from an EMBL/GenBank/DDBJ whole genome shotgun (WGS) entry which is preliminary data.</text>
</comment>
<dbReference type="InterPro" id="IPR000182">
    <property type="entry name" value="GNAT_dom"/>
</dbReference>
<dbReference type="Pfam" id="PF13508">
    <property type="entry name" value="Acetyltransf_7"/>
    <property type="match status" value="1"/>
</dbReference>
<organism evidence="2 3">
    <name type="scientific">Photobacterium ganghwense</name>
    <dbReference type="NCBI Taxonomy" id="320778"/>
    <lineage>
        <taxon>Bacteria</taxon>
        <taxon>Pseudomonadati</taxon>
        <taxon>Pseudomonadota</taxon>
        <taxon>Gammaproteobacteria</taxon>
        <taxon>Vibrionales</taxon>
        <taxon>Vibrionaceae</taxon>
        <taxon>Photobacterium</taxon>
    </lineage>
</organism>
<dbReference type="Gene3D" id="3.40.630.30">
    <property type="match status" value="1"/>
</dbReference>
<dbReference type="SUPFAM" id="SSF55729">
    <property type="entry name" value="Acyl-CoA N-acyltransferases (Nat)"/>
    <property type="match status" value="1"/>
</dbReference>
<name>A0A0J1HEQ5_9GAMM</name>
<dbReference type="PATRIC" id="fig|320778.3.peg.1280"/>
<sequence>MEIVEAQHTDFELFFSYLKDQLSENGAGDVPLFQPLPKGQCDVSQELKLRFLQGNEVDQSDAAWRKLWLAKDESGRIKGHIDLRRHGDDSCLHRVLLGMGVHHSCRKQGVGSKLIEVVSQFCTTSQTIDWIDLCVLSDNLPALNLYLKNGFVVIGEVTDQYRIDGESISETMMAKPIHQIHKSQAVT</sequence>
<evidence type="ECO:0000313" key="2">
    <source>
        <dbReference type="EMBL" id="KLV10124.1"/>
    </source>
</evidence>
<protein>
    <submittedName>
        <fullName evidence="2">GNAT family acetyltransferase</fullName>
    </submittedName>
</protein>
<keyword evidence="3" id="KW-1185">Reference proteome</keyword>
<dbReference type="Proteomes" id="UP000035909">
    <property type="component" value="Unassembled WGS sequence"/>
</dbReference>
<evidence type="ECO:0000313" key="3">
    <source>
        <dbReference type="Proteomes" id="UP000035909"/>
    </source>
</evidence>
<dbReference type="CDD" id="cd04301">
    <property type="entry name" value="NAT_SF"/>
    <property type="match status" value="1"/>
</dbReference>
<feature type="domain" description="N-acetyltransferase" evidence="1">
    <location>
        <begin position="1"/>
        <end position="178"/>
    </location>
</feature>
<gene>
    <name evidence="2" type="ORF">ABT57_05945</name>
</gene>
<dbReference type="PROSITE" id="PS51186">
    <property type="entry name" value="GNAT"/>
    <property type="match status" value="1"/>
</dbReference>
<dbReference type="GO" id="GO:0016747">
    <property type="term" value="F:acyltransferase activity, transferring groups other than amino-acyl groups"/>
    <property type="evidence" value="ECO:0007669"/>
    <property type="project" value="InterPro"/>
</dbReference>
<proteinExistence type="predicted"/>
<dbReference type="OrthoDB" id="336415at2"/>
<dbReference type="InterPro" id="IPR016181">
    <property type="entry name" value="Acyl_CoA_acyltransferase"/>
</dbReference>
<dbReference type="STRING" id="320778.ABT57_05945"/>
<dbReference type="EMBL" id="LDOU01000006">
    <property type="protein sequence ID" value="KLV10124.1"/>
    <property type="molecule type" value="Genomic_DNA"/>
</dbReference>
<reference evidence="2 3" key="1">
    <citation type="submission" date="2015-05" db="EMBL/GenBank/DDBJ databases">
        <title>Photobacterium galathea sp. nov.</title>
        <authorList>
            <person name="Machado H."/>
            <person name="Gram L."/>
        </authorList>
    </citation>
    <scope>NUCLEOTIDE SEQUENCE [LARGE SCALE GENOMIC DNA]</scope>
    <source>
        <strain evidence="2 3">DSM 22954</strain>
    </source>
</reference>
<accession>A0A0J1HEQ5</accession>
<evidence type="ECO:0000259" key="1">
    <source>
        <dbReference type="PROSITE" id="PS51186"/>
    </source>
</evidence>